<evidence type="ECO:0000256" key="5">
    <source>
        <dbReference type="ARBA" id="ARBA00023180"/>
    </source>
</evidence>
<dbReference type="AlphaFoldDB" id="A0A131YUG6"/>
<dbReference type="Gene3D" id="2.30.130.100">
    <property type="match status" value="1"/>
</dbReference>
<organism evidence="8">
    <name type="scientific">Rhipicephalus appendiculatus</name>
    <name type="common">Brown ear tick</name>
    <dbReference type="NCBI Taxonomy" id="34631"/>
    <lineage>
        <taxon>Eukaryota</taxon>
        <taxon>Metazoa</taxon>
        <taxon>Ecdysozoa</taxon>
        <taxon>Arthropoda</taxon>
        <taxon>Chelicerata</taxon>
        <taxon>Arachnida</taxon>
        <taxon>Acari</taxon>
        <taxon>Parasitiformes</taxon>
        <taxon>Ixodida</taxon>
        <taxon>Ixodoidea</taxon>
        <taxon>Ixodidae</taxon>
        <taxon>Rhipicephalinae</taxon>
        <taxon>Rhipicephalus</taxon>
        <taxon>Rhipicephalus</taxon>
    </lineage>
</organism>
<evidence type="ECO:0000256" key="2">
    <source>
        <dbReference type="ARBA" id="ARBA00022525"/>
    </source>
</evidence>
<dbReference type="Pfam" id="PF19429">
    <property type="entry name" value="EVA_Class_A"/>
    <property type="match status" value="1"/>
</dbReference>
<dbReference type="GO" id="GO:0005576">
    <property type="term" value="C:extracellular region"/>
    <property type="evidence" value="ECO:0007669"/>
    <property type="project" value="UniProtKB-SubCell"/>
</dbReference>
<proteinExistence type="predicted"/>
<feature type="signal peptide" evidence="7">
    <location>
        <begin position="1"/>
        <end position="17"/>
    </location>
</feature>
<dbReference type="GO" id="GO:0019957">
    <property type="term" value="F:C-C chemokine binding"/>
    <property type="evidence" value="ECO:0007669"/>
    <property type="project" value="InterPro"/>
</dbReference>
<sequence length="152" mass="17419">MKTVFFLTLAFISATLADSENTSTIATSEATKIVNTEVTKPRMNRNVTYGLHIDTDGCVYKVVESMNALFTVSCHTWCLHGQFYRLPNFMPCLQVANDFAERSLERSRPSQCIQGVCINGECRTSYRRVSCRVPKARMHCWDTYGNYHVMRR</sequence>
<keyword evidence="5 6" id="KW-0325">Glycoprotein</keyword>
<evidence type="ECO:0000256" key="3">
    <source>
        <dbReference type="ARBA" id="ARBA00022729"/>
    </source>
</evidence>
<comment type="subcellular location">
    <subcellularLocation>
        <location evidence="1 6">Secreted</location>
    </subcellularLocation>
</comment>
<evidence type="ECO:0000313" key="8">
    <source>
        <dbReference type="EMBL" id="JAP82130.1"/>
    </source>
</evidence>
<keyword evidence="3 6" id="KW-0732">Signal</keyword>
<reference evidence="8" key="1">
    <citation type="journal article" date="2016" name="Ticks Tick Borne Dis.">
        <title>De novo assembly and annotation of the salivary gland transcriptome of Rhipicephalus appendiculatus male and female ticks during blood feeding.</title>
        <authorList>
            <person name="de Castro M.H."/>
            <person name="de Klerk D."/>
            <person name="Pienaar R."/>
            <person name="Latif A.A."/>
            <person name="Rees D.J."/>
            <person name="Mans B.J."/>
        </authorList>
    </citation>
    <scope>NUCLEOTIDE SEQUENCE</scope>
    <source>
        <tissue evidence="8">Salivary glands</tissue>
    </source>
</reference>
<comment type="function">
    <text evidence="6">Salivary chemokine-binding protein which binds to host chemokines.</text>
</comment>
<dbReference type="EMBL" id="GEDV01006427">
    <property type="protein sequence ID" value="JAP82130.1"/>
    <property type="molecule type" value="Transcribed_RNA"/>
</dbReference>
<keyword evidence="2 6" id="KW-0964">Secreted</keyword>
<evidence type="ECO:0000256" key="4">
    <source>
        <dbReference type="ARBA" id="ARBA00023157"/>
    </source>
</evidence>
<name>A0A131YUG6_RHIAP</name>
<evidence type="ECO:0000256" key="6">
    <source>
        <dbReference type="RuleBase" id="RU369006"/>
    </source>
</evidence>
<evidence type="ECO:0000256" key="7">
    <source>
        <dbReference type="SAM" id="SignalP"/>
    </source>
</evidence>
<dbReference type="InterPro" id="IPR045797">
    <property type="entry name" value="EVA_Class_A"/>
</dbReference>
<evidence type="ECO:0000256" key="1">
    <source>
        <dbReference type="ARBA" id="ARBA00004613"/>
    </source>
</evidence>
<accession>A0A131YUG6</accession>
<feature type="chain" id="PRO_5007286036" description="Evasin" evidence="7">
    <location>
        <begin position="18"/>
        <end position="152"/>
    </location>
</feature>
<keyword evidence="4 6" id="KW-1015">Disulfide bond</keyword>
<protein>
    <recommendedName>
        <fullName evidence="6">Evasin</fullName>
    </recommendedName>
</protein>